<evidence type="ECO:0000313" key="2">
    <source>
        <dbReference type="EMBL" id="MTW11951.1"/>
    </source>
</evidence>
<name>A0A6L6QIF2_9BURK</name>
<comment type="similarity">
    <text evidence="1">Belongs to the OsmC/Ohr family.</text>
</comment>
<dbReference type="NCBIfam" id="TIGR03561">
    <property type="entry name" value="organ_hyd_perox"/>
    <property type="match status" value="1"/>
</dbReference>
<dbReference type="AlphaFoldDB" id="A0A6L6QIF2"/>
<dbReference type="Gene3D" id="3.30.300.20">
    <property type="match status" value="1"/>
</dbReference>
<dbReference type="Pfam" id="PF02566">
    <property type="entry name" value="OsmC"/>
    <property type="match status" value="1"/>
</dbReference>
<reference evidence="2 3" key="1">
    <citation type="submission" date="2019-11" db="EMBL/GenBank/DDBJ databases">
        <title>Type strains purchased from KCTC, JCM and DSMZ.</title>
        <authorList>
            <person name="Lu H."/>
        </authorList>
    </citation>
    <scope>NUCLEOTIDE SEQUENCE [LARGE SCALE GENOMIC DNA]</scope>
    <source>
        <strain evidence="2 3">JCM 31587</strain>
    </source>
</reference>
<dbReference type="InterPro" id="IPR015946">
    <property type="entry name" value="KH_dom-like_a/b"/>
</dbReference>
<dbReference type="EMBL" id="WNKX01000010">
    <property type="protein sequence ID" value="MTW11951.1"/>
    <property type="molecule type" value="Genomic_DNA"/>
</dbReference>
<dbReference type="RefSeq" id="WP_155454891.1">
    <property type="nucleotide sequence ID" value="NZ_WNKX01000010.1"/>
</dbReference>
<dbReference type="InterPro" id="IPR019953">
    <property type="entry name" value="OHR"/>
</dbReference>
<dbReference type="InterPro" id="IPR036102">
    <property type="entry name" value="OsmC/Ohrsf"/>
</dbReference>
<accession>A0A6L6QIF2</accession>
<dbReference type="GO" id="GO:0006979">
    <property type="term" value="P:response to oxidative stress"/>
    <property type="evidence" value="ECO:0007669"/>
    <property type="project" value="InterPro"/>
</dbReference>
<organism evidence="2 3">
    <name type="scientific">Massilia eburnea</name>
    <dbReference type="NCBI Taxonomy" id="1776165"/>
    <lineage>
        <taxon>Bacteria</taxon>
        <taxon>Pseudomonadati</taxon>
        <taxon>Pseudomonadota</taxon>
        <taxon>Betaproteobacteria</taxon>
        <taxon>Burkholderiales</taxon>
        <taxon>Oxalobacteraceae</taxon>
        <taxon>Telluria group</taxon>
        <taxon>Massilia</taxon>
    </lineage>
</organism>
<dbReference type="PANTHER" id="PTHR33797">
    <property type="entry name" value="ORGANIC HYDROPEROXIDE RESISTANCE PROTEIN-LIKE"/>
    <property type="match status" value="1"/>
</dbReference>
<dbReference type="Proteomes" id="UP000472320">
    <property type="component" value="Unassembled WGS sequence"/>
</dbReference>
<protein>
    <submittedName>
        <fullName evidence="2">Ohr family peroxiredoxin</fullName>
    </submittedName>
</protein>
<evidence type="ECO:0000313" key="3">
    <source>
        <dbReference type="Proteomes" id="UP000472320"/>
    </source>
</evidence>
<evidence type="ECO:0000256" key="1">
    <source>
        <dbReference type="ARBA" id="ARBA00007378"/>
    </source>
</evidence>
<gene>
    <name evidence="2" type="ORF">GM658_15205</name>
</gene>
<sequence>MSNITKVLATGKTRTTPVDSAIFSGNPEGQLNLRLTTPGNPSGRVFDIEATQPHPFAEQLFAGAWSACYSGAVGLAAKEKKVTLPADTHVEIEVDLGAGTGGYFLQARLTVFAPGADHAAVTEVAHFADAICPYSKAVRGNIDVVINVVTA</sequence>
<proteinExistence type="inferred from homology"/>
<comment type="caution">
    <text evidence="2">The sequence shown here is derived from an EMBL/GenBank/DDBJ whole genome shotgun (WGS) entry which is preliminary data.</text>
</comment>
<dbReference type="PANTHER" id="PTHR33797:SF2">
    <property type="entry name" value="ORGANIC HYDROPEROXIDE RESISTANCE PROTEIN-LIKE"/>
    <property type="match status" value="1"/>
</dbReference>
<keyword evidence="3" id="KW-1185">Reference proteome</keyword>
<dbReference type="SUPFAM" id="SSF82784">
    <property type="entry name" value="OsmC-like"/>
    <property type="match status" value="1"/>
</dbReference>
<dbReference type="InterPro" id="IPR003718">
    <property type="entry name" value="OsmC/Ohr_fam"/>
</dbReference>
<dbReference type="OrthoDB" id="9797508at2"/>